<protein>
    <submittedName>
        <fullName evidence="1">Uncharacterized protein</fullName>
    </submittedName>
</protein>
<reference evidence="2" key="1">
    <citation type="journal article" date="2019" name="Int. J. Syst. Evol. Microbiol.">
        <title>The Global Catalogue of Microorganisms (GCM) 10K type strain sequencing project: providing services to taxonomists for standard genome sequencing and annotation.</title>
        <authorList>
            <consortium name="The Broad Institute Genomics Platform"/>
            <consortium name="The Broad Institute Genome Sequencing Center for Infectious Disease"/>
            <person name="Wu L."/>
            <person name="Ma J."/>
        </authorList>
    </citation>
    <scope>NUCLEOTIDE SEQUENCE [LARGE SCALE GENOMIC DNA]</scope>
    <source>
        <strain evidence="2">KCTC 33576</strain>
    </source>
</reference>
<comment type="caution">
    <text evidence="1">The sequence shown here is derived from an EMBL/GenBank/DDBJ whole genome shotgun (WGS) entry which is preliminary data.</text>
</comment>
<name>A0ABW5XC88_9MICO</name>
<dbReference type="EMBL" id="JBHUOP010000001">
    <property type="protein sequence ID" value="MFD2839692.1"/>
    <property type="molecule type" value="Genomic_DNA"/>
</dbReference>
<organism evidence="1 2">
    <name type="scientific">Populibacterium corticicola</name>
    <dbReference type="NCBI Taxonomy" id="1812826"/>
    <lineage>
        <taxon>Bacteria</taxon>
        <taxon>Bacillati</taxon>
        <taxon>Actinomycetota</taxon>
        <taxon>Actinomycetes</taxon>
        <taxon>Micrococcales</taxon>
        <taxon>Jonesiaceae</taxon>
        <taxon>Populibacterium</taxon>
    </lineage>
</organism>
<gene>
    <name evidence="1" type="ORF">ACFSYH_03810</name>
</gene>
<dbReference type="RefSeq" id="WP_377465201.1">
    <property type="nucleotide sequence ID" value="NZ_JBHUOP010000001.1"/>
</dbReference>
<accession>A0ABW5XC88</accession>
<proteinExistence type="predicted"/>
<dbReference type="Proteomes" id="UP001597391">
    <property type="component" value="Unassembled WGS sequence"/>
</dbReference>
<sequence>MNTLGRVILGTVAGAAITAGVRRLLEDTQPGGRDRWTRTNHRGEPITLLEGPAVAAGITAGSLLFGAKHPRQRLAQTIASAGAGAFGVYDDLAEDTSVRSKGLKGHLGALAQGQLTTGGLKVIGIGATAFASALLSAQSREQAKAFDVLLDTVVIAGCANLMNLLDLRPGRALKVSTAAATFGLLQGNSAGAVIAGSAAVSFPEDLGERAMLGDGGANAMGALLGASFVQHAPRSARLACAVGIVGLTLASEKVSFSQVIANNHYLNTVDMWGRRPAHVESESAS</sequence>
<evidence type="ECO:0000313" key="2">
    <source>
        <dbReference type="Proteomes" id="UP001597391"/>
    </source>
</evidence>
<keyword evidence="2" id="KW-1185">Reference proteome</keyword>
<evidence type="ECO:0000313" key="1">
    <source>
        <dbReference type="EMBL" id="MFD2839692.1"/>
    </source>
</evidence>